<dbReference type="InterPro" id="IPR036689">
    <property type="entry name" value="ESAT-6-like_sf"/>
</dbReference>
<feature type="compositionally biased region" description="Gly residues" evidence="1">
    <location>
        <begin position="697"/>
        <end position="709"/>
    </location>
</feature>
<reference evidence="2 3" key="1">
    <citation type="submission" date="2017-02" db="EMBL/GenBank/DDBJ databases">
        <title>Draft genome of Saccharomonospora sp. 154.</title>
        <authorList>
            <person name="Alonso-Carmona G.S."/>
            <person name="De La Haba R."/>
            <person name="Vera-Gargallo B."/>
            <person name="Sandoval-Trujillo A.H."/>
            <person name="Ramirez-Duran N."/>
            <person name="Ventosa A."/>
        </authorList>
    </citation>
    <scope>NUCLEOTIDE SEQUENCE [LARGE SCALE GENOMIC DNA]</scope>
    <source>
        <strain evidence="2 3">LRS4.154</strain>
    </source>
</reference>
<protein>
    <recommendedName>
        <fullName evidence="4">WXG repeat protein</fullName>
    </recommendedName>
</protein>
<feature type="compositionally biased region" description="Low complexity" evidence="1">
    <location>
        <begin position="711"/>
        <end position="724"/>
    </location>
</feature>
<gene>
    <name evidence="2" type="ORF">B1813_16600</name>
</gene>
<evidence type="ECO:0000313" key="3">
    <source>
        <dbReference type="Proteomes" id="UP000192591"/>
    </source>
</evidence>
<accession>A0A1V9A2J6</accession>
<feature type="compositionally biased region" description="Low complexity" evidence="1">
    <location>
        <begin position="622"/>
        <end position="641"/>
    </location>
</feature>
<feature type="region of interest" description="Disordered" evidence="1">
    <location>
        <begin position="533"/>
        <end position="808"/>
    </location>
</feature>
<feature type="compositionally biased region" description="Basic and acidic residues" evidence="1">
    <location>
        <begin position="556"/>
        <end position="573"/>
    </location>
</feature>
<feature type="compositionally biased region" description="Polar residues" evidence="1">
    <location>
        <begin position="749"/>
        <end position="758"/>
    </location>
</feature>
<dbReference type="SUPFAM" id="SSF140453">
    <property type="entry name" value="EsxAB dimer-like"/>
    <property type="match status" value="1"/>
</dbReference>
<keyword evidence="3" id="KW-1185">Reference proteome</keyword>
<feature type="region of interest" description="Disordered" evidence="1">
    <location>
        <begin position="1"/>
        <end position="22"/>
    </location>
</feature>
<sequence length="843" mass="84447">MQRQQQKLAAHEEFSSQELDHMRRMLDDPDVSAEVKNNFLYALSNAGRLSEDEIGQYAPEVGADPVDVAFGGRDYEENLENARTALGTAERQNNQGDVSRAKEAVGQGGYSTSDEVLDQAEPALRLFDDFYPRFQQARELIGDHTPEDPEQYRPVSLGDAAAEQGEGSAATYPHTGIDPQSVRSGIGELRGIDFAAFRADADMLTAAHGDVEGASEALDSAWGDGTADWTGDAKAAAMQVNDGMWKAADTLAQALSDAPGSLGDCVEVLERNVVNFTQQVLGLYQDGTIAGLTPQQVDEYIASMTALPAQVEEMRGKWLFGEVVEAMETHLREAEASLTDFCSDYRARADQFHAQAAEYVQCIDGVYAETLASLTQPLEPDPFAEADAGDAEIGQPQVPGGSGPGGMPGGGAPGGGMPGGGAPGGGMPGGGGPGAGGGDVPSAEDLIPDQPGGTNPVTGEDLALDPETGEPYPIDPETGEAITDAGGREQLTVEQGGNRFTMTEPDAEGKMALTVEGGEGELGEYRLDFGAEDGAAEGADSPGEDPSFGPEGAGEAGERVYRPGEDGTIRIEDGDLTITAEQPDGPDGPTRVTVADGQGEPVSYTLGGAKGAGEHAGVNTLPAEGGAAGEPGRWTDSASAPGGAGGGTPDGAAGTLGEHTASDAAWPEATESPESPQPAAAAAPAAASSLSGDLGSVAGGDTGSGGESVDGGDSAGATHVSAVSDGGGSTSGGGGGGSALGGDPDAGAQSQSTPSGANLGTAPGGDAPTGMSQGGGAAPASGGGMGMMGGMGGGAGGGQSGDQERASSAYRIEGNIFDSMTSAVRISGSIGDDAADVPVRFSR</sequence>
<organism evidence="2 3">
    <name type="scientific">Saccharomonospora piscinae</name>
    <dbReference type="NCBI Taxonomy" id="687388"/>
    <lineage>
        <taxon>Bacteria</taxon>
        <taxon>Bacillati</taxon>
        <taxon>Actinomycetota</taxon>
        <taxon>Actinomycetes</taxon>
        <taxon>Pseudonocardiales</taxon>
        <taxon>Pseudonocardiaceae</taxon>
        <taxon>Saccharomonospora</taxon>
    </lineage>
</organism>
<feature type="compositionally biased region" description="Basic and acidic residues" evidence="1">
    <location>
        <begin position="9"/>
        <end position="22"/>
    </location>
</feature>
<dbReference type="AlphaFoldDB" id="A0A1V9A2J6"/>
<evidence type="ECO:0008006" key="4">
    <source>
        <dbReference type="Google" id="ProtNLM"/>
    </source>
</evidence>
<name>A0A1V9A2J6_SACPI</name>
<feature type="compositionally biased region" description="Low complexity" evidence="1">
    <location>
        <begin position="536"/>
        <end position="545"/>
    </location>
</feature>
<feature type="compositionally biased region" description="Low complexity" evidence="1">
    <location>
        <begin position="667"/>
        <end position="691"/>
    </location>
</feature>
<proteinExistence type="predicted"/>
<evidence type="ECO:0000256" key="1">
    <source>
        <dbReference type="SAM" id="MobiDB-lite"/>
    </source>
</evidence>
<comment type="caution">
    <text evidence="2">The sequence shown here is derived from an EMBL/GenBank/DDBJ whole genome shotgun (WGS) entry which is preliminary data.</text>
</comment>
<feature type="compositionally biased region" description="Gly residues" evidence="1">
    <location>
        <begin position="725"/>
        <end position="740"/>
    </location>
</feature>
<dbReference type="EMBL" id="MWIH01000006">
    <property type="protein sequence ID" value="OQO91268.1"/>
    <property type="molecule type" value="Genomic_DNA"/>
</dbReference>
<evidence type="ECO:0000313" key="2">
    <source>
        <dbReference type="EMBL" id="OQO91268.1"/>
    </source>
</evidence>
<feature type="compositionally biased region" description="Gly residues" evidence="1">
    <location>
        <begin position="400"/>
        <end position="439"/>
    </location>
</feature>
<dbReference type="Proteomes" id="UP000192591">
    <property type="component" value="Unassembled WGS sequence"/>
</dbReference>
<feature type="compositionally biased region" description="Gly residues" evidence="1">
    <location>
        <begin position="772"/>
        <end position="800"/>
    </location>
</feature>
<feature type="region of interest" description="Disordered" evidence="1">
    <location>
        <begin position="379"/>
        <end position="484"/>
    </location>
</feature>
<dbReference type="STRING" id="1962155.B1813_16600"/>